<organism evidence="2 3">
    <name type="scientific">Pelagimonas phthalicica</name>
    <dbReference type="NCBI Taxonomy" id="1037362"/>
    <lineage>
        <taxon>Bacteria</taxon>
        <taxon>Pseudomonadati</taxon>
        <taxon>Pseudomonadota</taxon>
        <taxon>Alphaproteobacteria</taxon>
        <taxon>Rhodobacterales</taxon>
        <taxon>Roseobacteraceae</taxon>
        <taxon>Pelagimonas</taxon>
    </lineage>
</organism>
<dbReference type="Pfam" id="PF20056">
    <property type="entry name" value="DUF6455"/>
    <property type="match status" value="1"/>
</dbReference>
<dbReference type="Proteomes" id="UP000225972">
    <property type="component" value="Unassembled WGS sequence"/>
</dbReference>
<evidence type="ECO:0000259" key="1">
    <source>
        <dbReference type="Pfam" id="PF20056"/>
    </source>
</evidence>
<protein>
    <recommendedName>
        <fullName evidence="1">DUF6455 domain-containing protein</fullName>
    </recommendedName>
</protein>
<proteinExistence type="predicted"/>
<dbReference type="OrthoDB" id="7961152at2"/>
<evidence type="ECO:0000313" key="2">
    <source>
        <dbReference type="EMBL" id="SMX25941.1"/>
    </source>
</evidence>
<sequence>MHDLDKLKRHAALFDEMAQLQDVDLEQAMLDGHLSIPDLDDAVLRCANCKEPRACAVWQAQQSVPVIQPPAYCQNQELFTELKEG</sequence>
<keyword evidence="3" id="KW-1185">Reference proteome</keyword>
<reference evidence="3" key="1">
    <citation type="submission" date="2017-05" db="EMBL/GenBank/DDBJ databases">
        <authorList>
            <person name="Rodrigo-Torres L."/>
            <person name="Arahal R. D."/>
            <person name="Lucena T."/>
        </authorList>
    </citation>
    <scope>NUCLEOTIDE SEQUENCE [LARGE SCALE GENOMIC DNA]</scope>
    <source>
        <strain evidence="3">CECT 8649</strain>
    </source>
</reference>
<dbReference type="AlphaFoldDB" id="A0A238J5B2"/>
<name>A0A238J5B2_9RHOB</name>
<feature type="domain" description="DUF6455" evidence="1">
    <location>
        <begin position="1"/>
        <end position="84"/>
    </location>
</feature>
<evidence type="ECO:0000313" key="3">
    <source>
        <dbReference type="Proteomes" id="UP000225972"/>
    </source>
</evidence>
<dbReference type="EMBL" id="FXXP01000001">
    <property type="protein sequence ID" value="SMX25941.1"/>
    <property type="molecule type" value="Genomic_DNA"/>
</dbReference>
<dbReference type="InterPro" id="IPR045601">
    <property type="entry name" value="DUF6455"/>
</dbReference>
<dbReference type="RefSeq" id="WP_099241442.1">
    <property type="nucleotide sequence ID" value="NZ_FXXP01000001.1"/>
</dbReference>
<accession>A0A238J5B2</accession>
<gene>
    <name evidence="2" type="ORF">TRP8649_00013</name>
</gene>